<sequence>MDRVYVVIDLYKGRDYIAGATTELTFAQMLAASAGDGHNRFIEVYQDGVKIEEAGYR</sequence>
<protein>
    <submittedName>
        <fullName evidence="1">Uncharacterized protein</fullName>
    </submittedName>
</protein>
<dbReference type="EMBL" id="JARLKY010000005">
    <property type="protein sequence ID" value="MEC0225927.1"/>
    <property type="molecule type" value="Genomic_DNA"/>
</dbReference>
<reference evidence="1 2" key="1">
    <citation type="submission" date="2023-03" db="EMBL/GenBank/DDBJ databases">
        <title>Bacillus Genome Sequencing.</title>
        <authorList>
            <person name="Dunlap C."/>
        </authorList>
    </citation>
    <scope>NUCLEOTIDE SEQUENCE [LARGE SCALE GENOMIC DNA]</scope>
    <source>
        <strain evidence="1 2">BD-533</strain>
    </source>
</reference>
<accession>A0ABU6FY09</accession>
<gene>
    <name evidence="1" type="ORF">P4I72_02155</name>
</gene>
<comment type="caution">
    <text evidence="1">The sequence shown here is derived from an EMBL/GenBank/DDBJ whole genome shotgun (WGS) entry which is preliminary data.</text>
</comment>
<organism evidence="1 2">
    <name type="scientific">Paenibacillus alba</name>
    <dbReference type="NCBI Taxonomy" id="1197127"/>
    <lineage>
        <taxon>Bacteria</taxon>
        <taxon>Bacillati</taxon>
        <taxon>Bacillota</taxon>
        <taxon>Bacilli</taxon>
        <taxon>Bacillales</taxon>
        <taxon>Paenibacillaceae</taxon>
        <taxon>Paenibacillus</taxon>
    </lineage>
</organism>
<keyword evidence="2" id="KW-1185">Reference proteome</keyword>
<proteinExistence type="predicted"/>
<name>A0ABU6FY09_9BACL</name>
<evidence type="ECO:0000313" key="1">
    <source>
        <dbReference type="EMBL" id="MEC0225927.1"/>
    </source>
</evidence>
<dbReference type="RefSeq" id="WP_326070359.1">
    <property type="nucleotide sequence ID" value="NZ_JARLKY010000005.1"/>
</dbReference>
<dbReference type="Proteomes" id="UP001338137">
    <property type="component" value="Unassembled WGS sequence"/>
</dbReference>
<evidence type="ECO:0000313" key="2">
    <source>
        <dbReference type="Proteomes" id="UP001338137"/>
    </source>
</evidence>